<proteinExistence type="predicted"/>
<dbReference type="GO" id="GO:0006355">
    <property type="term" value="P:regulation of DNA-templated transcription"/>
    <property type="evidence" value="ECO:0007669"/>
    <property type="project" value="InterPro"/>
</dbReference>
<organism evidence="1 2">
    <name type="scientific">Selenomonas ruminantium</name>
    <dbReference type="NCBI Taxonomy" id="971"/>
    <lineage>
        <taxon>Bacteria</taxon>
        <taxon>Bacillati</taxon>
        <taxon>Bacillota</taxon>
        <taxon>Negativicutes</taxon>
        <taxon>Selenomonadales</taxon>
        <taxon>Selenomonadaceae</taxon>
        <taxon>Selenomonas</taxon>
    </lineage>
</organism>
<reference evidence="1" key="1">
    <citation type="submission" date="2019-04" db="EMBL/GenBank/DDBJ databases">
        <title>Evolution of Biomass-Degrading Anaerobic Consortia Revealed by Metagenomics.</title>
        <authorList>
            <person name="Peng X."/>
        </authorList>
    </citation>
    <scope>NUCLEOTIDE SEQUENCE</scope>
    <source>
        <strain evidence="1">SIG242</strain>
    </source>
</reference>
<dbReference type="AlphaFoldDB" id="A0A927ZUB1"/>
<dbReference type="EMBL" id="SVCA01000002">
    <property type="protein sequence ID" value="MBE6084375.1"/>
    <property type="molecule type" value="Genomic_DNA"/>
</dbReference>
<evidence type="ECO:0000313" key="1">
    <source>
        <dbReference type="EMBL" id="MBE6084375.1"/>
    </source>
</evidence>
<evidence type="ECO:0000313" key="2">
    <source>
        <dbReference type="Proteomes" id="UP000772151"/>
    </source>
</evidence>
<comment type="caution">
    <text evidence="1">The sequence shown here is derived from an EMBL/GenBank/DDBJ whole genome shotgun (WGS) entry which is preliminary data.</text>
</comment>
<dbReference type="InterPro" id="IPR010985">
    <property type="entry name" value="Ribbon_hlx_hlx"/>
</dbReference>
<sequence length="58" mass="6901">MFQVRRTEEMINKTFRLPSSLLDELTRIAEQEKVSVNNLVRQCCEYALSNMGKEREKH</sequence>
<dbReference type="Proteomes" id="UP000772151">
    <property type="component" value="Unassembled WGS sequence"/>
</dbReference>
<accession>A0A927ZUB1</accession>
<protein>
    <recommendedName>
        <fullName evidence="3">CopG-like RHH_1 or ribbon-helix-helix domain-containing protein, RHH_5</fullName>
    </recommendedName>
</protein>
<evidence type="ECO:0008006" key="3">
    <source>
        <dbReference type="Google" id="ProtNLM"/>
    </source>
</evidence>
<gene>
    <name evidence="1" type="ORF">E7203_02715</name>
</gene>
<dbReference type="SUPFAM" id="SSF47598">
    <property type="entry name" value="Ribbon-helix-helix"/>
    <property type="match status" value="1"/>
</dbReference>
<name>A0A927ZUB1_SELRU</name>